<feature type="domain" description="DUF2268" evidence="1">
    <location>
        <begin position="24"/>
        <end position="210"/>
    </location>
</feature>
<dbReference type="KEGG" id="lsd:EMK97_04215"/>
<gene>
    <name evidence="2" type="ORF">EMK97_04215</name>
</gene>
<accession>A0A4P6P6J2</accession>
<dbReference type="InterPro" id="IPR018728">
    <property type="entry name" value="DUF2268"/>
</dbReference>
<reference evidence="2 3" key="1">
    <citation type="submission" date="2018-12" db="EMBL/GenBank/DDBJ databases">
        <title>Complete genome of Litorilituus sediminis.</title>
        <authorList>
            <person name="Liu A."/>
            <person name="Rong J."/>
        </authorList>
    </citation>
    <scope>NUCLEOTIDE SEQUENCE [LARGE SCALE GENOMIC DNA]</scope>
    <source>
        <strain evidence="2 3">JCM 17549</strain>
    </source>
</reference>
<proteinExistence type="predicted"/>
<evidence type="ECO:0000313" key="2">
    <source>
        <dbReference type="EMBL" id="QBG34995.1"/>
    </source>
</evidence>
<dbReference type="AlphaFoldDB" id="A0A4P6P6J2"/>
<dbReference type="Pfam" id="PF10026">
    <property type="entry name" value="DUF2268"/>
    <property type="match status" value="1"/>
</dbReference>
<organism evidence="2 3">
    <name type="scientific">Litorilituus sediminis</name>
    <dbReference type="NCBI Taxonomy" id="718192"/>
    <lineage>
        <taxon>Bacteria</taxon>
        <taxon>Pseudomonadati</taxon>
        <taxon>Pseudomonadota</taxon>
        <taxon>Gammaproteobacteria</taxon>
        <taxon>Alteromonadales</taxon>
        <taxon>Colwelliaceae</taxon>
        <taxon>Litorilituus</taxon>
    </lineage>
</organism>
<name>A0A4P6P6J2_9GAMM</name>
<keyword evidence="3" id="KW-1185">Reference proteome</keyword>
<dbReference type="OrthoDB" id="69012at2"/>
<protein>
    <recommendedName>
        <fullName evidence="1">DUF2268 domain-containing protein</fullName>
    </recommendedName>
</protein>
<sequence>MTSKVTILNASKKFNPVLPLLESKAQDALNKIGKHIRLPNIDIIISPWPKEHVTTTGILGCVSTQYLIDILLDTERDDLLDIINNELPLVLAHELHHVVRTYSGVQEEKLLQVLISEGLACHFEMMFIEKNTISFFSEIKKYNWIDLYKQMDDYLDNTDFNYPLFFGGEDTSKFPNRAGYWVGYNLVSQYINKYGGCAATLVNIPAEKILLAHS</sequence>
<evidence type="ECO:0000259" key="1">
    <source>
        <dbReference type="Pfam" id="PF10026"/>
    </source>
</evidence>
<dbReference type="RefSeq" id="WP_130599736.1">
    <property type="nucleotide sequence ID" value="NZ_CP034759.1"/>
</dbReference>
<dbReference type="Proteomes" id="UP000290244">
    <property type="component" value="Chromosome"/>
</dbReference>
<evidence type="ECO:0000313" key="3">
    <source>
        <dbReference type="Proteomes" id="UP000290244"/>
    </source>
</evidence>
<dbReference type="EMBL" id="CP034759">
    <property type="protein sequence ID" value="QBG34995.1"/>
    <property type="molecule type" value="Genomic_DNA"/>
</dbReference>